<feature type="region of interest" description="Disordered" evidence="1">
    <location>
        <begin position="108"/>
        <end position="165"/>
    </location>
</feature>
<proteinExistence type="predicted"/>
<reference evidence="3 4" key="1">
    <citation type="journal article" date="2018" name="Cell">
        <title>The Chara Genome: Secondary Complexity and Implications for Plant Terrestrialization.</title>
        <authorList>
            <person name="Nishiyama T."/>
            <person name="Sakayama H."/>
            <person name="Vries J.D."/>
            <person name="Buschmann H."/>
            <person name="Saint-Marcoux D."/>
            <person name="Ullrich K.K."/>
            <person name="Haas F.B."/>
            <person name="Vanderstraeten L."/>
            <person name="Becker D."/>
            <person name="Lang D."/>
            <person name="Vosolsobe S."/>
            <person name="Rombauts S."/>
            <person name="Wilhelmsson P.K.I."/>
            <person name="Janitza P."/>
            <person name="Kern R."/>
            <person name="Heyl A."/>
            <person name="Rumpler F."/>
            <person name="Villalobos L.I.A.C."/>
            <person name="Clay J.M."/>
            <person name="Skokan R."/>
            <person name="Toyoda A."/>
            <person name="Suzuki Y."/>
            <person name="Kagoshima H."/>
            <person name="Schijlen E."/>
            <person name="Tajeshwar N."/>
            <person name="Catarino B."/>
            <person name="Hetherington A.J."/>
            <person name="Saltykova A."/>
            <person name="Bonnot C."/>
            <person name="Breuninger H."/>
            <person name="Symeonidi A."/>
            <person name="Radhakrishnan G.V."/>
            <person name="Van Nieuwerburgh F."/>
            <person name="Deforce D."/>
            <person name="Chang C."/>
            <person name="Karol K.G."/>
            <person name="Hedrich R."/>
            <person name="Ulvskov P."/>
            <person name="Glockner G."/>
            <person name="Delwiche C.F."/>
            <person name="Petrasek J."/>
            <person name="Van de Peer Y."/>
            <person name="Friml J."/>
            <person name="Beilby M."/>
            <person name="Dolan L."/>
            <person name="Kohara Y."/>
            <person name="Sugano S."/>
            <person name="Fujiyama A."/>
            <person name="Delaux P.-M."/>
            <person name="Quint M."/>
            <person name="TheiBen G."/>
            <person name="Hagemann M."/>
            <person name="Harholt J."/>
            <person name="Dunand C."/>
            <person name="Zachgo S."/>
            <person name="Langdale J."/>
            <person name="Maumus F."/>
            <person name="Straeten D.V.D."/>
            <person name="Gould S.B."/>
            <person name="Rensing S.A."/>
        </authorList>
    </citation>
    <scope>NUCLEOTIDE SEQUENCE [LARGE SCALE GENOMIC DNA]</scope>
    <source>
        <strain evidence="3 4">S276</strain>
    </source>
</reference>
<dbReference type="Proteomes" id="UP000265515">
    <property type="component" value="Unassembled WGS sequence"/>
</dbReference>
<protein>
    <recommendedName>
        <fullName evidence="2">Myb/SANT-like DNA-binding domain-containing protein</fullName>
    </recommendedName>
</protein>
<gene>
    <name evidence="3" type="ORF">CBR_g1143</name>
</gene>
<sequence>MTLLRTIRSPVISGCWRSSSQANGDIAAVLPRLPPRVTVRAAEVRGSDVVDVRGAGGQPIFSFSPLPFPFQLPGRAPPDTSCHVHHRGASAPTVIVIKGRDSFRVDSVPTQGEGRNGSNTCATQDTSARSREIQCGVDDGGTGRLPKERGAGERRQGGKSTAAPKKNTLWTLEERVLLAKISGEDDALMGDAEGAHSLMTKGRRYDWIADRMKDEGYARTGEDCRKKWAELQKKVREIRDACDGSGKQPYWDVTTEERKKLNILMTFERPLWDAMEWYRLKAAFTMDNTMASEDLRGMGSAAGSEAGFEGGGTETSGGAPKTRRTNSRKVRGSDVGQGVTAMAAAMEDMSRTLCEGPDRAARTPRHCVPLRV</sequence>
<dbReference type="InterPro" id="IPR044822">
    <property type="entry name" value="Myb_DNA-bind_4"/>
</dbReference>
<feature type="compositionally biased region" description="Basic residues" evidence="1">
    <location>
        <begin position="321"/>
        <end position="330"/>
    </location>
</feature>
<dbReference type="OrthoDB" id="691673at2759"/>
<dbReference type="Gramene" id="GBG68023">
    <property type="protein sequence ID" value="GBG68023"/>
    <property type="gene ID" value="CBR_g1143"/>
</dbReference>
<name>A0A388KDK1_CHABU</name>
<feature type="region of interest" description="Disordered" evidence="1">
    <location>
        <begin position="299"/>
        <end position="337"/>
    </location>
</feature>
<dbReference type="PANTHER" id="PTHR33492:SF4">
    <property type="entry name" value="OS02G0174300 PROTEIN"/>
    <property type="match status" value="1"/>
</dbReference>
<evidence type="ECO:0000313" key="3">
    <source>
        <dbReference type="EMBL" id="GBG68023.1"/>
    </source>
</evidence>
<comment type="caution">
    <text evidence="3">The sequence shown here is derived from an EMBL/GenBank/DDBJ whole genome shotgun (WGS) entry which is preliminary data.</text>
</comment>
<feature type="domain" description="Myb/SANT-like DNA-binding" evidence="2">
    <location>
        <begin position="170"/>
        <end position="248"/>
    </location>
</feature>
<dbReference type="PANTHER" id="PTHR33492">
    <property type="entry name" value="OSJNBA0043A12.37 PROTEIN-RELATED"/>
    <property type="match status" value="1"/>
</dbReference>
<evidence type="ECO:0000259" key="2">
    <source>
        <dbReference type="Pfam" id="PF13837"/>
    </source>
</evidence>
<evidence type="ECO:0000313" key="4">
    <source>
        <dbReference type="Proteomes" id="UP000265515"/>
    </source>
</evidence>
<evidence type="ECO:0000256" key="1">
    <source>
        <dbReference type="SAM" id="MobiDB-lite"/>
    </source>
</evidence>
<dbReference type="Pfam" id="PF13837">
    <property type="entry name" value="Myb_DNA-bind_4"/>
    <property type="match status" value="1"/>
</dbReference>
<dbReference type="AlphaFoldDB" id="A0A388KDK1"/>
<dbReference type="EMBL" id="BFEA01000095">
    <property type="protein sequence ID" value="GBG68023.1"/>
    <property type="molecule type" value="Genomic_DNA"/>
</dbReference>
<accession>A0A388KDK1</accession>
<keyword evidence="4" id="KW-1185">Reference proteome</keyword>
<organism evidence="3 4">
    <name type="scientific">Chara braunii</name>
    <name type="common">Braun's stonewort</name>
    <dbReference type="NCBI Taxonomy" id="69332"/>
    <lineage>
        <taxon>Eukaryota</taxon>
        <taxon>Viridiplantae</taxon>
        <taxon>Streptophyta</taxon>
        <taxon>Charophyceae</taxon>
        <taxon>Charales</taxon>
        <taxon>Characeae</taxon>
        <taxon>Chara</taxon>
    </lineage>
</organism>
<feature type="compositionally biased region" description="Basic and acidic residues" evidence="1">
    <location>
        <begin position="145"/>
        <end position="156"/>
    </location>
</feature>
<dbReference type="Gene3D" id="1.10.10.60">
    <property type="entry name" value="Homeodomain-like"/>
    <property type="match status" value="1"/>
</dbReference>
<feature type="compositionally biased region" description="Polar residues" evidence="1">
    <location>
        <begin position="116"/>
        <end position="127"/>
    </location>
</feature>